<dbReference type="InterPro" id="IPR001123">
    <property type="entry name" value="LeuE-type"/>
</dbReference>
<feature type="transmembrane region" description="Helical" evidence="6">
    <location>
        <begin position="6"/>
        <end position="29"/>
    </location>
</feature>
<name>A0ABN1LQI8_9ALTE</name>
<dbReference type="PANTHER" id="PTHR30086">
    <property type="entry name" value="ARGININE EXPORTER PROTEIN ARGO"/>
    <property type="match status" value="1"/>
</dbReference>
<keyword evidence="8" id="KW-1185">Reference proteome</keyword>
<keyword evidence="3 6" id="KW-0812">Transmembrane</keyword>
<feature type="transmembrane region" description="Helical" evidence="6">
    <location>
        <begin position="183"/>
        <end position="203"/>
    </location>
</feature>
<keyword evidence="4 6" id="KW-1133">Transmembrane helix</keyword>
<accession>A0ABN1LQI8</accession>
<feature type="transmembrane region" description="Helical" evidence="6">
    <location>
        <begin position="108"/>
        <end position="127"/>
    </location>
</feature>
<feature type="transmembrane region" description="Helical" evidence="6">
    <location>
        <begin position="41"/>
        <end position="63"/>
    </location>
</feature>
<evidence type="ECO:0000256" key="4">
    <source>
        <dbReference type="ARBA" id="ARBA00022989"/>
    </source>
</evidence>
<dbReference type="PANTHER" id="PTHR30086:SF20">
    <property type="entry name" value="ARGININE EXPORTER PROTEIN ARGO-RELATED"/>
    <property type="match status" value="1"/>
</dbReference>
<proteinExistence type="predicted"/>
<sequence length="210" mass="22675">MSLLILAKGFTLTLSMIAPIGTQNSMLLTQGIRKNHHKTTAALFILYDVILISIGVLGGSLVLSSSDTLFTLLTWGGILFLLGYGGLSMKSAFWQKVNQDEHIASKKSVKLLLATSLAVTFLNPHAYIDTVMVIGSVGGQYTGSAKLFFLIGAVLGSVVWFSLLATGAVKLSTYLGKPKVKRVIDVLIALVMWVIAWSLYNAWLARELIA</sequence>
<keyword evidence="2" id="KW-1003">Cell membrane</keyword>
<organism evidence="7 8">
    <name type="scientific">Aliiglaciecola litoralis</name>
    <dbReference type="NCBI Taxonomy" id="582857"/>
    <lineage>
        <taxon>Bacteria</taxon>
        <taxon>Pseudomonadati</taxon>
        <taxon>Pseudomonadota</taxon>
        <taxon>Gammaproteobacteria</taxon>
        <taxon>Alteromonadales</taxon>
        <taxon>Alteromonadaceae</taxon>
        <taxon>Aliiglaciecola</taxon>
    </lineage>
</organism>
<keyword evidence="5 6" id="KW-0472">Membrane</keyword>
<evidence type="ECO:0000256" key="3">
    <source>
        <dbReference type="ARBA" id="ARBA00022692"/>
    </source>
</evidence>
<evidence type="ECO:0000313" key="7">
    <source>
        <dbReference type="EMBL" id="GAA0859038.1"/>
    </source>
</evidence>
<dbReference type="Pfam" id="PF01810">
    <property type="entry name" value="LysE"/>
    <property type="match status" value="1"/>
</dbReference>
<evidence type="ECO:0000256" key="5">
    <source>
        <dbReference type="ARBA" id="ARBA00023136"/>
    </source>
</evidence>
<evidence type="ECO:0000313" key="8">
    <source>
        <dbReference type="Proteomes" id="UP001500359"/>
    </source>
</evidence>
<evidence type="ECO:0000256" key="2">
    <source>
        <dbReference type="ARBA" id="ARBA00022475"/>
    </source>
</evidence>
<comment type="caution">
    <text evidence="7">The sequence shown here is derived from an EMBL/GenBank/DDBJ whole genome shotgun (WGS) entry which is preliminary data.</text>
</comment>
<feature type="transmembrane region" description="Helical" evidence="6">
    <location>
        <begin position="147"/>
        <end position="171"/>
    </location>
</feature>
<dbReference type="EMBL" id="BAAAFD010000010">
    <property type="protein sequence ID" value="GAA0859038.1"/>
    <property type="molecule type" value="Genomic_DNA"/>
</dbReference>
<evidence type="ECO:0000256" key="6">
    <source>
        <dbReference type="SAM" id="Phobius"/>
    </source>
</evidence>
<evidence type="ECO:0000256" key="1">
    <source>
        <dbReference type="ARBA" id="ARBA00004651"/>
    </source>
</evidence>
<comment type="subcellular location">
    <subcellularLocation>
        <location evidence="1">Cell membrane</location>
        <topology evidence="1">Multi-pass membrane protein</topology>
    </subcellularLocation>
</comment>
<protein>
    <submittedName>
        <fullName evidence="7">LysE/ArgO family amino acid transporter</fullName>
    </submittedName>
</protein>
<dbReference type="RefSeq" id="WP_343861591.1">
    <property type="nucleotide sequence ID" value="NZ_BAAAFD010000010.1"/>
</dbReference>
<gene>
    <name evidence="7" type="ORF">GCM10009114_30970</name>
</gene>
<feature type="transmembrane region" description="Helical" evidence="6">
    <location>
        <begin position="69"/>
        <end position="87"/>
    </location>
</feature>
<dbReference type="Proteomes" id="UP001500359">
    <property type="component" value="Unassembled WGS sequence"/>
</dbReference>
<reference evidence="7 8" key="1">
    <citation type="journal article" date="2019" name="Int. J. Syst. Evol. Microbiol.">
        <title>The Global Catalogue of Microorganisms (GCM) 10K type strain sequencing project: providing services to taxonomists for standard genome sequencing and annotation.</title>
        <authorList>
            <consortium name="The Broad Institute Genomics Platform"/>
            <consortium name="The Broad Institute Genome Sequencing Center for Infectious Disease"/>
            <person name="Wu L."/>
            <person name="Ma J."/>
        </authorList>
    </citation>
    <scope>NUCLEOTIDE SEQUENCE [LARGE SCALE GENOMIC DNA]</scope>
    <source>
        <strain evidence="7 8">JCM 15896</strain>
    </source>
</reference>